<keyword evidence="1" id="KW-1133">Transmembrane helix</keyword>
<dbReference type="PANTHER" id="PTHR35272:SF3">
    <property type="entry name" value="THIOL:DISULFIDE INTERCHANGE PROTEIN DSBC"/>
    <property type="match status" value="1"/>
</dbReference>
<dbReference type="SUPFAM" id="SSF52833">
    <property type="entry name" value="Thioredoxin-like"/>
    <property type="match status" value="1"/>
</dbReference>
<proteinExistence type="predicted"/>
<dbReference type="EMBL" id="LFJJ01000002">
    <property type="protein sequence ID" value="KND62336.1"/>
    <property type="molecule type" value="Genomic_DNA"/>
</dbReference>
<dbReference type="RefSeq" id="WP_083451998.1">
    <property type="nucleotide sequence ID" value="NZ_LFJJ01000002.1"/>
</dbReference>
<dbReference type="PATRIC" id="fig|242163.4.peg.2611"/>
<name>A0A0L0MJ67_9BURK</name>
<sequence>MKLSLERNAPMPKDCVLVEPEGTVFLSFMQTGFIKAVSRTRYASGDAAATGAFMVSSAQPKDGEESDAMHALTFVSEVAGDEKIVILERFNTKDDAEAAWSMVHRSLRRYVVNERRKRAWRTFLRYVGVPFIVLAVGMAMVRYLDSHNGSLEALNAIMRAAGTMNGTQASRNLSQQGMTQPAGSASATLVDTTRSADVAAVSQMASIHFGLDNQPPEKTLYVYSDPNCPACKQFESHITDLAKDFSVYVLPVAYQGDDHGKAAAALCAKDQQGAWVSALGGAVSRDGSDCLNGYTGVKANMQQFERLGFNSTPRVVSGTGFIFPEGAPAKMIRLQAAEK</sequence>
<dbReference type="AlphaFoldDB" id="A0A0L0MJ67"/>
<dbReference type="InterPro" id="IPR051470">
    <property type="entry name" value="Thiol:disulfide_interchange"/>
</dbReference>
<dbReference type="InterPro" id="IPR012336">
    <property type="entry name" value="Thioredoxin-like_fold"/>
</dbReference>
<organism evidence="3 4">
    <name type="scientific">Candidatus Burkholderia verschuerenii</name>
    <dbReference type="NCBI Taxonomy" id="242163"/>
    <lineage>
        <taxon>Bacteria</taxon>
        <taxon>Pseudomonadati</taxon>
        <taxon>Pseudomonadota</taxon>
        <taxon>Betaproteobacteria</taxon>
        <taxon>Burkholderiales</taxon>
        <taxon>Burkholderiaceae</taxon>
        <taxon>Burkholderia</taxon>
    </lineage>
</organism>
<dbReference type="Pfam" id="PF13098">
    <property type="entry name" value="Thioredoxin_2"/>
    <property type="match status" value="1"/>
</dbReference>
<feature type="transmembrane region" description="Helical" evidence="1">
    <location>
        <begin position="123"/>
        <end position="144"/>
    </location>
</feature>
<feature type="domain" description="Thioredoxin-like fold" evidence="2">
    <location>
        <begin position="218"/>
        <end position="317"/>
    </location>
</feature>
<evidence type="ECO:0000259" key="2">
    <source>
        <dbReference type="Pfam" id="PF13098"/>
    </source>
</evidence>
<dbReference type="OrthoDB" id="12976at2"/>
<gene>
    <name evidence="3" type="ORF">BVER_01806</name>
</gene>
<dbReference type="Proteomes" id="UP000036959">
    <property type="component" value="Unassembled WGS sequence"/>
</dbReference>
<evidence type="ECO:0000313" key="3">
    <source>
        <dbReference type="EMBL" id="KND62336.1"/>
    </source>
</evidence>
<dbReference type="PANTHER" id="PTHR35272">
    <property type="entry name" value="THIOL:DISULFIDE INTERCHANGE PROTEIN DSBC-RELATED"/>
    <property type="match status" value="1"/>
</dbReference>
<comment type="caution">
    <text evidence="3">The sequence shown here is derived from an EMBL/GenBank/DDBJ whole genome shotgun (WGS) entry which is preliminary data.</text>
</comment>
<protein>
    <recommendedName>
        <fullName evidence="2">Thioredoxin-like fold domain-containing protein</fullName>
    </recommendedName>
</protein>
<keyword evidence="4" id="KW-1185">Reference proteome</keyword>
<accession>A0A0L0MJ67</accession>
<dbReference type="InterPro" id="IPR036249">
    <property type="entry name" value="Thioredoxin-like_sf"/>
</dbReference>
<reference evidence="4" key="1">
    <citation type="submission" date="2015-06" db="EMBL/GenBank/DDBJ databases">
        <title>Comparative genomics of Burkholderia leaf nodule symbionts.</title>
        <authorList>
            <person name="Carlier A."/>
            <person name="Eberl L."/>
            <person name="Pinto-Carbo M."/>
        </authorList>
    </citation>
    <scope>NUCLEOTIDE SEQUENCE [LARGE SCALE GENOMIC DNA]</scope>
    <source>
        <strain evidence="4">UZHbot4</strain>
    </source>
</reference>
<evidence type="ECO:0000256" key="1">
    <source>
        <dbReference type="SAM" id="Phobius"/>
    </source>
</evidence>
<dbReference type="Gene3D" id="3.40.30.10">
    <property type="entry name" value="Glutaredoxin"/>
    <property type="match status" value="1"/>
</dbReference>
<evidence type="ECO:0000313" key="4">
    <source>
        <dbReference type="Proteomes" id="UP000036959"/>
    </source>
</evidence>
<keyword evidence="1" id="KW-0472">Membrane</keyword>
<keyword evidence="1" id="KW-0812">Transmembrane</keyword>